<dbReference type="Proteomes" id="UP000549343">
    <property type="component" value="Unassembled WGS sequence"/>
</dbReference>
<dbReference type="EMBL" id="BAAAHD010000059">
    <property type="protein sequence ID" value="GAA0584465.1"/>
    <property type="molecule type" value="Genomic_DNA"/>
</dbReference>
<evidence type="ECO:0000313" key="4">
    <source>
        <dbReference type="Proteomes" id="UP001501427"/>
    </source>
</evidence>
<dbReference type="AlphaFoldDB" id="A0A7W7IGG9"/>
<reference evidence="4" key="2">
    <citation type="journal article" date="2019" name="Int. J. Syst. Evol. Microbiol.">
        <title>The Global Catalogue of Microorganisms (GCM) 10K type strain sequencing project: providing services to taxonomists for standard genome sequencing and annotation.</title>
        <authorList>
            <consortium name="The Broad Institute Genomics Platform"/>
            <consortium name="The Broad Institute Genome Sequencing Center for Infectious Disease"/>
            <person name="Wu L."/>
            <person name="Ma J."/>
        </authorList>
    </citation>
    <scope>NUCLEOTIDE SEQUENCE [LARGE SCALE GENOMIC DNA]</scope>
    <source>
        <strain evidence="4">JCM 10667</strain>
    </source>
</reference>
<reference evidence="1" key="4">
    <citation type="submission" date="2023-12" db="EMBL/GenBank/DDBJ databases">
        <authorList>
            <person name="Sun Q."/>
            <person name="Inoue M."/>
        </authorList>
    </citation>
    <scope>NUCLEOTIDE SEQUENCE</scope>
    <source>
        <strain evidence="1">JCM 10667</strain>
    </source>
</reference>
<gene>
    <name evidence="2" type="ORF">F4557_005099</name>
    <name evidence="1" type="ORF">GCM10009546_53470</name>
</gene>
<evidence type="ECO:0000313" key="2">
    <source>
        <dbReference type="EMBL" id="MBB4776681.1"/>
    </source>
</evidence>
<dbReference type="EMBL" id="JACHMV010000001">
    <property type="protein sequence ID" value="MBB4776681.1"/>
    <property type="molecule type" value="Genomic_DNA"/>
</dbReference>
<keyword evidence="4" id="KW-1185">Reference proteome</keyword>
<reference evidence="1" key="1">
    <citation type="journal article" date="2014" name="Int. J. Syst. Evol. Microbiol.">
        <title>Complete genome of a new Firmicutes species belonging to the dominant human colonic microbiota ('Ruminococcus bicirculans') reveals two chromosomes and a selective capacity to utilize plant glucans.</title>
        <authorList>
            <consortium name="NISC Comparative Sequencing Program"/>
            <person name="Wegmann U."/>
            <person name="Louis P."/>
            <person name="Goesmann A."/>
            <person name="Henrissat B."/>
            <person name="Duncan S.H."/>
            <person name="Flint H.J."/>
        </authorList>
    </citation>
    <scope>NUCLEOTIDE SEQUENCE</scope>
    <source>
        <strain evidence="1">JCM 10667</strain>
    </source>
</reference>
<proteinExistence type="predicted"/>
<accession>A0A7W7IGG9</accession>
<comment type="caution">
    <text evidence="2">The sequence shown here is derived from an EMBL/GenBank/DDBJ whole genome shotgun (WGS) entry which is preliminary data.</text>
</comment>
<organism evidence="2 3">
    <name type="scientific">Actinomadura livida</name>
    <dbReference type="NCBI Taxonomy" id="79909"/>
    <lineage>
        <taxon>Bacteria</taxon>
        <taxon>Bacillati</taxon>
        <taxon>Actinomycetota</taxon>
        <taxon>Actinomycetes</taxon>
        <taxon>Streptosporangiales</taxon>
        <taxon>Thermomonosporaceae</taxon>
        <taxon>Actinomadura</taxon>
    </lineage>
</organism>
<dbReference type="RefSeq" id="WP_184886713.1">
    <property type="nucleotide sequence ID" value="NZ_BAAAHD010000059.1"/>
</dbReference>
<protein>
    <submittedName>
        <fullName evidence="2">Uncharacterized protein</fullName>
    </submittedName>
</protein>
<reference evidence="2 3" key="3">
    <citation type="submission" date="2020-08" db="EMBL/GenBank/DDBJ databases">
        <title>Sequencing the genomes of 1000 actinobacteria strains.</title>
        <authorList>
            <person name="Klenk H.-P."/>
        </authorList>
    </citation>
    <scope>NUCLEOTIDE SEQUENCE [LARGE SCALE GENOMIC DNA]</scope>
    <source>
        <strain evidence="2 3">DSM 44772</strain>
    </source>
</reference>
<evidence type="ECO:0000313" key="3">
    <source>
        <dbReference type="Proteomes" id="UP000549343"/>
    </source>
</evidence>
<dbReference type="Proteomes" id="UP001501427">
    <property type="component" value="Unassembled WGS sequence"/>
</dbReference>
<name>A0A7W7IGG9_9ACTN</name>
<sequence>MRDEGAAERGRAPARVVLRGEPGGWHYVIVDAAGAERRRSFPVAGTRWRTGAVSGPEPAWWRRRLAETAETLREVVAERLTDATFRDLGVEADITWFAVDEPVVWEGLVTLREADPARFPGQVAPFVIALKPGRGALLPDASLLFSTRAADAWSTLAAVAERCGTPPPEASLLCGWAGHRSVRVGRGRLALSTVRDEDGVERLAEICALRPPGWSGNPELRPRFESVDLLDEPAGDVVALLRELGHEIVRRGRTARLPGSGLTLYEPDDAEAATERFTGVSLRPPAAAAPLWGAVRTPDAAEAP</sequence>
<evidence type="ECO:0000313" key="1">
    <source>
        <dbReference type="EMBL" id="GAA0584465.1"/>
    </source>
</evidence>